<sequence length="233" mass="26752">MGISTASGGYQPCMEKIFGDLQFVVVYIDDILVFSYSAERHLEHFQVVSERLGKYHVTFNGKKCHILRDSVDYLGITLTVQGIQPQAKKIHAIQQIAVPKNRKELRLFLGMINYNRDMVPNKTTLCAPLNRFKNSKVPFTWLQRDTDAFNAIEKVFAKAVLLAFPDFEKPFHVYADASGKQLGDIIMQQIYILACYSRTLSKHQINYKTMEQDLLSIVSLFREYRTMLLGSTL</sequence>
<evidence type="ECO:0000259" key="1">
    <source>
        <dbReference type="PROSITE" id="PS50878"/>
    </source>
</evidence>
<dbReference type="OrthoDB" id="121648at2759"/>
<dbReference type="Gene3D" id="3.30.70.270">
    <property type="match status" value="2"/>
</dbReference>
<organism evidence="2 3">
    <name type="scientific">Phytophthora palmivora</name>
    <dbReference type="NCBI Taxonomy" id="4796"/>
    <lineage>
        <taxon>Eukaryota</taxon>
        <taxon>Sar</taxon>
        <taxon>Stramenopiles</taxon>
        <taxon>Oomycota</taxon>
        <taxon>Peronosporomycetes</taxon>
        <taxon>Peronosporales</taxon>
        <taxon>Peronosporaceae</taxon>
        <taxon>Phytophthora</taxon>
    </lineage>
</organism>
<dbReference type="SUPFAM" id="SSF56672">
    <property type="entry name" value="DNA/RNA polymerases"/>
    <property type="match status" value="1"/>
</dbReference>
<accession>A0A2P4Y8L7</accession>
<evidence type="ECO:0000313" key="2">
    <source>
        <dbReference type="EMBL" id="POM74152.1"/>
    </source>
</evidence>
<dbReference type="FunFam" id="3.30.70.270:FF:000020">
    <property type="entry name" value="Transposon Tf2-6 polyprotein-like Protein"/>
    <property type="match status" value="1"/>
</dbReference>
<dbReference type="Pfam" id="PF00078">
    <property type="entry name" value="RVT_1"/>
    <property type="match status" value="1"/>
</dbReference>
<gene>
    <name evidence="2" type="ORF">PHPALM_8934</name>
</gene>
<dbReference type="PANTHER" id="PTHR33064">
    <property type="entry name" value="POL PROTEIN"/>
    <property type="match status" value="1"/>
</dbReference>
<dbReference type="InterPro" id="IPR041577">
    <property type="entry name" value="RT_RNaseH_2"/>
</dbReference>
<dbReference type="InterPro" id="IPR043128">
    <property type="entry name" value="Rev_trsase/Diguanyl_cyclase"/>
</dbReference>
<dbReference type="InterPro" id="IPR043502">
    <property type="entry name" value="DNA/RNA_pol_sf"/>
</dbReference>
<feature type="domain" description="Reverse transcriptase" evidence="1">
    <location>
        <begin position="1"/>
        <end position="78"/>
    </location>
</feature>
<dbReference type="Pfam" id="PF17919">
    <property type="entry name" value="RT_RNaseH_2"/>
    <property type="match status" value="1"/>
</dbReference>
<dbReference type="Proteomes" id="UP000237271">
    <property type="component" value="Unassembled WGS sequence"/>
</dbReference>
<dbReference type="FunFam" id="3.30.70.270:FF:000003">
    <property type="entry name" value="Transposon Ty3-G Gag-Pol polyprotein"/>
    <property type="match status" value="1"/>
</dbReference>
<protein>
    <submittedName>
        <fullName evidence="2">Gag/polymerase/env Polyprotein</fullName>
    </submittedName>
</protein>
<evidence type="ECO:0000313" key="3">
    <source>
        <dbReference type="Proteomes" id="UP000237271"/>
    </source>
</evidence>
<dbReference type="PANTHER" id="PTHR33064:SF37">
    <property type="entry name" value="RIBONUCLEASE H"/>
    <property type="match status" value="1"/>
</dbReference>
<dbReference type="PROSITE" id="PS50878">
    <property type="entry name" value="RT_POL"/>
    <property type="match status" value="1"/>
</dbReference>
<dbReference type="AlphaFoldDB" id="A0A2P4Y8L7"/>
<name>A0A2P4Y8L7_9STRA</name>
<keyword evidence="3" id="KW-1185">Reference proteome</keyword>
<comment type="caution">
    <text evidence="2">The sequence shown here is derived from an EMBL/GenBank/DDBJ whole genome shotgun (WGS) entry which is preliminary data.</text>
</comment>
<dbReference type="InterPro" id="IPR051320">
    <property type="entry name" value="Viral_Replic_Matur_Polypro"/>
</dbReference>
<proteinExistence type="predicted"/>
<dbReference type="InterPro" id="IPR000477">
    <property type="entry name" value="RT_dom"/>
</dbReference>
<reference evidence="2 3" key="1">
    <citation type="journal article" date="2017" name="Genome Biol. Evol.">
        <title>Phytophthora megakarya and P. palmivora, closely related causal agents of cacao black pod rot, underwent increases in genome sizes and gene numbers by different mechanisms.</title>
        <authorList>
            <person name="Ali S.S."/>
            <person name="Shao J."/>
            <person name="Lary D.J."/>
            <person name="Kronmiller B."/>
            <person name="Shen D."/>
            <person name="Strem M.D."/>
            <person name="Amoako-Attah I."/>
            <person name="Akrofi A.Y."/>
            <person name="Begoude B.A."/>
            <person name="Ten Hoopen G.M."/>
            <person name="Coulibaly K."/>
            <person name="Kebe B.I."/>
            <person name="Melnick R.L."/>
            <person name="Guiltinan M.J."/>
            <person name="Tyler B.M."/>
            <person name="Meinhardt L.W."/>
            <person name="Bailey B.A."/>
        </authorList>
    </citation>
    <scope>NUCLEOTIDE SEQUENCE [LARGE SCALE GENOMIC DNA]</scope>
    <source>
        <strain evidence="3">sbr112.9</strain>
    </source>
</reference>
<dbReference type="EMBL" id="NCKW01004922">
    <property type="protein sequence ID" value="POM74152.1"/>
    <property type="molecule type" value="Genomic_DNA"/>
</dbReference>